<dbReference type="EMBL" id="CBTN010000004">
    <property type="protein sequence ID" value="CDH49932.1"/>
    <property type="molecule type" value="Genomic_DNA"/>
</dbReference>
<feature type="region of interest" description="Disordered" evidence="1">
    <location>
        <begin position="238"/>
        <end position="276"/>
    </location>
</feature>
<evidence type="ECO:0000256" key="1">
    <source>
        <dbReference type="SAM" id="MobiDB-lite"/>
    </source>
</evidence>
<dbReference type="OrthoDB" id="2257025at2759"/>
<sequence length="334" mass="37912">MSKHILETDEAKKIIIDAVMGGNHDKYRPRPTEWPNGMKSDILYATDDSKAMAPVLVEVQHVVDDKFMHCVVRNCEEIISRYDVAPTVLIIAVSECRLQVLNRATVCNSRPFFFKLPCYPWANQCLILSKESISSHVDKPVLDPIVALGSFFLDQKQSLADQAHRHDPTIQQLYELARNISTAEQSSSSHLLRVIMDVESRCRKAIDMLNEDIGDQSAKRTIDYLEEGLTVLRDYKRQHMSSQSPSHESSSQPSSTNDTSESSSRRQSTSPIILSSTSGNLDDQFVGKFIDQLGGKKMNWKLCYEEGRRKGRFKNYSNHASLKNVCNRKKSRKN</sequence>
<comment type="caution">
    <text evidence="2">The sequence shown here is derived from an EMBL/GenBank/DDBJ whole genome shotgun (WGS) entry which is preliminary data.</text>
</comment>
<name>A0A068RJX1_9FUNG</name>
<protein>
    <submittedName>
        <fullName evidence="2">Uncharacterized protein</fullName>
    </submittedName>
</protein>
<dbReference type="VEuPathDB" id="FungiDB:LCOR_01658.1"/>
<proteinExistence type="predicted"/>
<dbReference type="AlphaFoldDB" id="A0A068RJX1"/>
<evidence type="ECO:0000313" key="2">
    <source>
        <dbReference type="EMBL" id="CDH49932.1"/>
    </source>
</evidence>
<keyword evidence="3" id="KW-1185">Reference proteome</keyword>
<reference evidence="2" key="1">
    <citation type="submission" date="2013-08" db="EMBL/GenBank/DDBJ databases">
        <title>Gene expansion shapes genome architecture in the human pathogen Lichtheimia corymbifera: an evolutionary genomics analysis in the ancient terrestrial Mucorales (Mucoromycotina).</title>
        <authorList>
            <person name="Schwartze V.U."/>
            <person name="Winter S."/>
            <person name="Shelest E."/>
            <person name="Marcet-Houben M."/>
            <person name="Horn F."/>
            <person name="Wehner S."/>
            <person name="Hoffmann K."/>
            <person name="Riege K."/>
            <person name="Sammeth M."/>
            <person name="Nowrousian M."/>
            <person name="Valiante V."/>
            <person name="Linde J."/>
            <person name="Jacobsen I.D."/>
            <person name="Marz M."/>
            <person name="Brakhage A.A."/>
            <person name="Gabaldon T."/>
            <person name="Bocker S."/>
            <person name="Voigt K."/>
        </authorList>
    </citation>
    <scope>NUCLEOTIDE SEQUENCE [LARGE SCALE GENOMIC DNA]</scope>
    <source>
        <strain evidence="2">FSU 9682</strain>
    </source>
</reference>
<organism evidence="2 3">
    <name type="scientific">Lichtheimia corymbifera JMRC:FSU:9682</name>
    <dbReference type="NCBI Taxonomy" id="1263082"/>
    <lineage>
        <taxon>Eukaryota</taxon>
        <taxon>Fungi</taxon>
        <taxon>Fungi incertae sedis</taxon>
        <taxon>Mucoromycota</taxon>
        <taxon>Mucoromycotina</taxon>
        <taxon>Mucoromycetes</taxon>
        <taxon>Mucorales</taxon>
        <taxon>Lichtheimiaceae</taxon>
        <taxon>Lichtheimia</taxon>
    </lineage>
</organism>
<evidence type="ECO:0000313" key="3">
    <source>
        <dbReference type="Proteomes" id="UP000027586"/>
    </source>
</evidence>
<dbReference type="Proteomes" id="UP000027586">
    <property type="component" value="Unassembled WGS sequence"/>
</dbReference>
<accession>A0A068RJX1</accession>
<gene>
    <name evidence="2" type="ORF">LCOR_01658.1</name>
</gene>
<feature type="compositionally biased region" description="Low complexity" evidence="1">
    <location>
        <begin position="241"/>
        <end position="270"/>
    </location>
</feature>
<dbReference type="STRING" id="1263082.A0A068RJX1"/>